<evidence type="ECO:0000256" key="1">
    <source>
        <dbReference type="SAM" id="MobiDB-lite"/>
    </source>
</evidence>
<dbReference type="Pfam" id="PF19827">
    <property type="entry name" value="DUF6308"/>
    <property type="match status" value="1"/>
</dbReference>
<proteinExistence type="predicted"/>
<protein>
    <submittedName>
        <fullName evidence="2">Uncharacterized protein</fullName>
    </submittedName>
</protein>
<sequence>MLGSGVGQGSSADRSVIPMDQHKPERVLRPAGGAFAATASAVKLCAGTLVVDQPDQVLLDYLDVRNGYAYPAYDRLVTNGSAELVDGDLLAPILLGAHVDEGRFSLLQEMLPALEAVADLPDVRLQDADDDHVLCVAGLFGILDEPRYAGRGVRGTIVSKVLHRKRPELVPIYDSRIFEAYTAPGAIPRATDRSWQDFMELLCMQMREDLQSERETFAALEQLAADEGTPVSQLRILDILVWRTADAWH</sequence>
<dbReference type="EMBL" id="CADCUE010000029">
    <property type="protein sequence ID" value="CAA9313722.1"/>
    <property type="molecule type" value="Genomic_DNA"/>
</dbReference>
<feature type="region of interest" description="Disordered" evidence="1">
    <location>
        <begin position="1"/>
        <end position="21"/>
    </location>
</feature>
<dbReference type="InterPro" id="IPR046275">
    <property type="entry name" value="DUF6308"/>
</dbReference>
<evidence type="ECO:0000313" key="2">
    <source>
        <dbReference type="EMBL" id="CAA9313722.1"/>
    </source>
</evidence>
<organism evidence="2">
    <name type="scientific">uncultured Frankineae bacterium</name>
    <dbReference type="NCBI Taxonomy" id="437475"/>
    <lineage>
        <taxon>Bacteria</taxon>
        <taxon>Bacillati</taxon>
        <taxon>Actinomycetota</taxon>
        <taxon>Actinomycetes</taxon>
        <taxon>Frankiales</taxon>
        <taxon>environmental samples</taxon>
    </lineage>
</organism>
<reference evidence="2" key="1">
    <citation type="submission" date="2020-02" db="EMBL/GenBank/DDBJ databases">
        <authorList>
            <person name="Meier V. D."/>
        </authorList>
    </citation>
    <scope>NUCLEOTIDE SEQUENCE</scope>
    <source>
        <strain evidence="2">AVDCRST_MAG16</strain>
    </source>
</reference>
<name>A0A6J4KSH5_9ACTN</name>
<gene>
    <name evidence="2" type="ORF">AVDCRST_MAG16-337</name>
</gene>
<accession>A0A6J4KSH5</accession>
<dbReference type="AlphaFoldDB" id="A0A6J4KSH5"/>